<comment type="caution">
    <text evidence="8">The sequence shown here is derived from an EMBL/GenBank/DDBJ whole genome shotgun (WGS) entry which is preliminary data.</text>
</comment>
<feature type="domain" description="DNA methylase adenine-specific" evidence="7">
    <location>
        <begin position="147"/>
        <end position="248"/>
    </location>
</feature>
<dbReference type="Pfam" id="PF02384">
    <property type="entry name" value="N6_Mtase"/>
    <property type="match status" value="1"/>
</dbReference>
<dbReference type="SUPFAM" id="SSF53335">
    <property type="entry name" value="S-adenosyl-L-methionine-dependent methyltransferases"/>
    <property type="match status" value="1"/>
</dbReference>
<dbReference type="Proteomes" id="UP000215223">
    <property type="component" value="Unassembled WGS sequence"/>
</dbReference>
<dbReference type="InterPro" id="IPR051537">
    <property type="entry name" value="DNA_Adenine_Mtase"/>
</dbReference>
<keyword evidence="2" id="KW-0489">Methyltransferase</keyword>
<dbReference type="GO" id="GO:0009007">
    <property type="term" value="F:site-specific DNA-methyltransferase (adenine-specific) activity"/>
    <property type="evidence" value="ECO:0007669"/>
    <property type="project" value="UniProtKB-EC"/>
</dbReference>
<dbReference type="Gene3D" id="3.40.50.150">
    <property type="entry name" value="Vaccinia Virus protein VP39"/>
    <property type="match status" value="1"/>
</dbReference>
<dbReference type="AlphaFoldDB" id="A0A229R7Z3"/>
<accession>A0A229R7Z3</accession>
<gene>
    <name evidence="8" type="ORF">CFP71_42205</name>
</gene>
<dbReference type="PRINTS" id="PR00507">
    <property type="entry name" value="N12N6MTFRASE"/>
</dbReference>
<evidence type="ECO:0000256" key="4">
    <source>
        <dbReference type="ARBA" id="ARBA00022691"/>
    </source>
</evidence>
<dbReference type="GO" id="GO:0008170">
    <property type="term" value="F:N-methyltransferase activity"/>
    <property type="evidence" value="ECO:0007669"/>
    <property type="project" value="InterPro"/>
</dbReference>
<evidence type="ECO:0000313" key="9">
    <source>
        <dbReference type="Proteomes" id="UP000215223"/>
    </source>
</evidence>
<protein>
    <recommendedName>
        <fullName evidence="1">site-specific DNA-methyltransferase (adenine-specific)</fullName>
        <ecNumber evidence="1">2.1.1.72</ecNumber>
    </recommendedName>
</protein>
<dbReference type="GO" id="GO:0003677">
    <property type="term" value="F:DNA binding"/>
    <property type="evidence" value="ECO:0007669"/>
    <property type="project" value="InterPro"/>
</dbReference>
<keyword evidence="5" id="KW-0680">Restriction system</keyword>
<evidence type="ECO:0000256" key="2">
    <source>
        <dbReference type="ARBA" id="ARBA00022603"/>
    </source>
</evidence>
<sequence>MARSGGDPHEHAQKIAARVDEVWHSWHGHGDLEVPVSVVAVLSLLAPPPSRRDTLVNAISALDPDGFADLVRRMWKEFVLARPDLVNRAWPLIEPWLGDRQMTPETARAARAVAHEALRRDLFALTDTTRWEIDLLGALLTTVRTASAWKARGQYYTPASVTDVMARLVGAPVPGQSIGDPACGTGGMFRAAAAAMREAGNDPATASWEGNDVDELAVACCAINVVLWGLGTNVLLGVGNTLTADWRERALAERREPVVLMKQLSALKAVMDLTDTQRRRSVSSSTDAMTGDER</sequence>
<dbReference type="GO" id="GO:0009307">
    <property type="term" value="P:DNA restriction-modification system"/>
    <property type="evidence" value="ECO:0007669"/>
    <property type="project" value="UniProtKB-KW"/>
</dbReference>
<evidence type="ECO:0000256" key="1">
    <source>
        <dbReference type="ARBA" id="ARBA00011900"/>
    </source>
</evidence>
<dbReference type="EMBL" id="NMQT01000269">
    <property type="protein sequence ID" value="OXM42746.1"/>
    <property type="molecule type" value="Genomic_DNA"/>
</dbReference>
<proteinExistence type="predicted"/>
<evidence type="ECO:0000256" key="6">
    <source>
        <dbReference type="ARBA" id="ARBA00047942"/>
    </source>
</evidence>
<evidence type="ECO:0000256" key="5">
    <source>
        <dbReference type="ARBA" id="ARBA00022747"/>
    </source>
</evidence>
<keyword evidence="3" id="KW-0808">Transferase</keyword>
<dbReference type="RefSeq" id="WP_093939440.1">
    <property type="nucleotide sequence ID" value="NZ_NMQT01000269.1"/>
</dbReference>
<dbReference type="OrthoDB" id="3618637at2"/>
<evidence type="ECO:0000256" key="3">
    <source>
        <dbReference type="ARBA" id="ARBA00022679"/>
    </source>
</evidence>
<comment type="catalytic activity">
    <reaction evidence="6">
        <text>a 2'-deoxyadenosine in DNA + S-adenosyl-L-methionine = an N(6)-methyl-2'-deoxyadenosine in DNA + S-adenosyl-L-homocysteine + H(+)</text>
        <dbReference type="Rhea" id="RHEA:15197"/>
        <dbReference type="Rhea" id="RHEA-COMP:12418"/>
        <dbReference type="Rhea" id="RHEA-COMP:12419"/>
        <dbReference type="ChEBI" id="CHEBI:15378"/>
        <dbReference type="ChEBI" id="CHEBI:57856"/>
        <dbReference type="ChEBI" id="CHEBI:59789"/>
        <dbReference type="ChEBI" id="CHEBI:90615"/>
        <dbReference type="ChEBI" id="CHEBI:90616"/>
        <dbReference type="EC" id="2.1.1.72"/>
    </reaction>
</comment>
<reference evidence="8 9" key="1">
    <citation type="submission" date="2017-07" db="EMBL/GenBank/DDBJ databases">
        <title>Amycolatopsis thailandensis Genome sequencing and assembly.</title>
        <authorList>
            <person name="Kaur N."/>
            <person name="Mayilraj S."/>
        </authorList>
    </citation>
    <scope>NUCLEOTIDE SEQUENCE [LARGE SCALE GENOMIC DNA]</scope>
    <source>
        <strain evidence="8 9">JCM 16380</strain>
    </source>
</reference>
<name>A0A229R7Z3_9PSEU</name>
<dbReference type="EC" id="2.1.1.72" evidence="1"/>
<organism evidence="8 9">
    <name type="scientific">Amycolatopsis thailandensis</name>
    <dbReference type="NCBI Taxonomy" id="589330"/>
    <lineage>
        <taxon>Bacteria</taxon>
        <taxon>Bacillati</taxon>
        <taxon>Actinomycetota</taxon>
        <taxon>Actinomycetes</taxon>
        <taxon>Pseudonocardiales</taxon>
        <taxon>Pseudonocardiaceae</taxon>
        <taxon>Amycolatopsis</taxon>
    </lineage>
</organism>
<evidence type="ECO:0000313" key="8">
    <source>
        <dbReference type="EMBL" id="OXM42746.1"/>
    </source>
</evidence>
<evidence type="ECO:0000259" key="7">
    <source>
        <dbReference type="Pfam" id="PF02384"/>
    </source>
</evidence>
<keyword evidence="4" id="KW-0949">S-adenosyl-L-methionine</keyword>
<dbReference type="PANTHER" id="PTHR42933">
    <property type="entry name" value="SLR6095 PROTEIN"/>
    <property type="match status" value="1"/>
</dbReference>
<keyword evidence="9" id="KW-1185">Reference proteome</keyword>
<dbReference type="PANTHER" id="PTHR42933:SF3">
    <property type="entry name" value="TYPE I RESTRICTION ENZYME MJAVIII METHYLASE SUBUNIT"/>
    <property type="match status" value="1"/>
</dbReference>
<dbReference type="InterPro" id="IPR003356">
    <property type="entry name" value="DNA_methylase_A-5"/>
</dbReference>
<dbReference type="InterPro" id="IPR029063">
    <property type="entry name" value="SAM-dependent_MTases_sf"/>
</dbReference>
<dbReference type="GO" id="GO:0032259">
    <property type="term" value="P:methylation"/>
    <property type="evidence" value="ECO:0007669"/>
    <property type="project" value="UniProtKB-KW"/>
</dbReference>